<evidence type="ECO:0000256" key="1">
    <source>
        <dbReference type="ARBA" id="ARBA00005952"/>
    </source>
</evidence>
<dbReference type="EMBL" id="VUNN01000005">
    <property type="protein sequence ID" value="MSU05994.1"/>
    <property type="molecule type" value="Genomic_DNA"/>
</dbReference>
<dbReference type="GO" id="GO:0005829">
    <property type="term" value="C:cytosol"/>
    <property type="evidence" value="ECO:0007669"/>
    <property type="project" value="TreeGrafter"/>
</dbReference>
<dbReference type="GO" id="GO:0006353">
    <property type="term" value="P:DNA-templated transcription termination"/>
    <property type="evidence" value="ECO:0007669"/>
    <property type="project" value="UniProtKB-UniRule"/>
</dbReference>
<dbReference type="GO" id="GO:0003723">
    <property type="term" value="F:RNA binding"/>
    <property type="evidence" value="ECO:0007669"/>
    <property type="project" value="UniProtKB-UniRule"/>
</dbReference>
<gene>
    <name evidence="6 8" type="primary">nusB</name>
    <name evidence="8" type="ORF">FYJ80_04270</name>
</gene>
<evidence type="ECO:0000256" key="4">
    <source>
        <dbReference type="ARBA" id="ARBA00023015"/>
    </source>
</evidence>
<evidence type="ECO:0000256" key="6">
    <source>
        <dbReference type="HAMAP-Rule" id="MF_00073"/>
    </source>
</evidence>
<evidence type="ECO:0000259" key="7">
    <source>
        <dbReference type="Pfam" id="PF01029"/>
    </source>
</evidence>
<dbReference type="InterPro" id="IPR006027">
    <property type="entry name" value="NusB_RsmB_TIM44"/>
</dbReference>
<organism evidence="8 9">
    <name type="scientific">Bullifex porci</name>
    <dbReference type="NCBI Taxonomy" id="2606638"/>
    <lineage>
        <taxon>Bacteria</taxon>
        <taxon>Pseudomonadati</taxon>
        <taxon>Spirochaetota</taxon>
        <taxon>Spirochaetia</taxon>
        <taxon>Spirochaetales</taxon>
        <taxon>Spirochaetaceae</taxon>
        <taxon>Bullifex</taxon>
    </lineage>
</organism>
<comment type="caution">
    <text evidence="8">The sequence shown here is derived from an EMBL/GenBank/DDBJ whole genome shotgun (WGS) entry which is preliminary data.</text>
</comment>
<dbReference type="RefSeq" id="WP_154424959.1">
    <property type="nucleotide sequence ID" value="NZ_JAXDXI010000067.1"/>
</dbReference>
<dbReference type="Gene3D" id="1.10.940.10">
    <property type="entry name" value="NusB-like"/>
    <property type="match status" value="1"/>
</dbReference>
<accession>A0A7X2PBS9</accession>
<dbReference type="AlphaFoldDB" id="A0A7X2PBS9"/>
<reference evidence="8 9" key="1">
    <citation type="submission" date="2019-08" db="EMBL/GenBank/DDBJ databases">
        <title>In-depth cultivation of the pig gut microbiome towards novel bacterial diversity and tailored functional studies.</title>
        <authorList>
            <person name="Wylensek D."/>
            <person name="Hitch T.C.A."/>
            <person name="Clavel T."/>
        </authorList>
    </citation>
    <scope>NUCLEOTIDE SEQUENCE [LARGE SCALE GENOMIC DNA]</scope>
    <source>
        <strain evidence="8 9">NM-380-WT-3C1</strain>
    </source>
</reference>
<evidence type="ECO:0000313" key="8">
    <source>
        <dbReference type="EMBL" id="MSU05994.1"/>
    </source>
</evidence>
<protein>
    <recommendedName>
        <fullName evidence="6">Transcription antitermination protein NusB</fullName>
    </recommendedName>
    <alternativeName>
        <fullName evidence="6">Antitermination factor NusB</fullName>
    </alternativeName>
</protein>
<dbReference type="GO" id="GO:0031564">
    <property type="term" value="P:transcription antitermination"/>
    <property type="evidence" value="ECO:0007669"/>
    <property type="project" value="UniProtKB-KW"/>
</dbReference>
<evidence type="ECO:0000256" key="5">
    <source>
        <dbReference type="ARBA" id="ARBA00023163"/>
    </source>
</evidence>
<dbReference type="SUPFAM" id="SSF48013">
    <property type="entry name" value="NusB-like"/>
    <property type="match status" value="1"/>
</dbReference>
<keyword evidence="2 6" id="KW-0889">Transcription antitermination</keyword>
<comment type="similarity">
    <text evidence="1 6">Belongs to the NusB family.</text>
</comment>
<dbReference type="PANTHER" id="PTHR11078">
    <property type="entry name" value="N UTILIZATION SUBSTANCE PROTEIN B-RELATED"/>
    <property type="match status" value="1"/>
</dbReference>
<keyword evidence="3 6" id="KW-0694">RNA-binding</keyword>
<dbReference type="Proteomes" id="UP000460549">
    <property type="component" value="Unassembled WGS sequence"/>
</dbReference>
<proteinExistence type="inferred from homology"/>
<evidence type="ECO:0000256" key="3">
    <source>
        <dbReference type="ARBA" id="ARBA00022884"/>
    </source>
</evidence>
<dbReference type="NCBIfam" id="TIGR01951">
    <property type="entry name" value="nusB"/>
    <property type="match status" value="1"/>
</dbReference>
<name>A0A7X2PBS9_9SPIO</name>
<comment type="function">
    <text evidence="6">Involved in transcription antitermination. Required for transcription of ribosomal RNA (rRNA) genes. Binds specifically to the boxA antiterminator sequence of the ribosomal RNA (rrn) operons.</text>
</comment>
<dbReference type="Pfam" id="PF01029">
    <property type="entry name" value="NusB"/>
    <property type="match status" value="1"/>
</dbReference>
<evidence type="ECO:0000313" key="9">
    <source>
        <dbReference type="Proteomes" id="UP000460549"/>
    </source>
</evidence>
<evidence type="ECO:0000256" key="2">
    <source>
        <dbReference type="ARBA" id="ARBA00022814"/>
    </source>
</evidence>
<dbReference type="PANTHER" id="PTHR11078:SF3">
    <property type="entry name" value="ANTITERMINATION NUSB DOMAIN-CONTAINING PROTEIN"/>
    <property type="match status" value="1"/>
</dbReference>
<sequence length="148" mass="17118">MKNENRFLDKHEARELAIETLYALDFNDQILNSPDLTNLPGKNEAEMKELSEEVLFYARYLITGVLSHIEEIDNMISKYSINRPLDKINIVDRNVLRISVFSLLFEKDLHPSIVINEAVKLSQEMSTDVTYKFINGILDAISKKEISR</sequence>
<keyword evidence="9" id="KW-1185">Reference proteome</keyword>
<keyword evidence="4 6" id="KW-0805">Transcription regulation</keyword>
<dbReference type="InterPro" id="IPR011605">
    <property type="entry name" value="NusB_fam"/>
</dbReference>
<dbReference type="HAMAP" id="MF_00073">
    <property type="entry name" value="NusB"/>
    <property type="match status" value="1"/>
</dbReference>
<feature type="domain" description="NusB/RsmB/TIM44" evidence="7">
    <location>
        <begin position="11"/>
        <end position="143"/>
    </location>
</feature>
<keyword evidence="5 6" id="KW-0804">Transcription</keyword>
<dbReference type="InterPro" id="IPR035926">
    <property type="entry name" value="NusB-like_sf"/>
</dbReference>